<name>A0A8X6KWD0_TRICU</name>
<evidence type="ECO:0000256" key="6">
    <source>
        <dbReference type="ARBA" id="ARBA00023034"/>
    </source>
</evidence>
<organism evidence="11 12">
    <name type="scientific">Trichonephila clavata</name>
    <name type="common">Joro spider</name>
    <name type="synonym">Nephila clavata</name>
    <dbReference type="NCBI Taxonomy" id="2740835"/>
    <lineage>
        <taxon>Eukaryota</taxon>
        <taxon>Metazoa</taxon>
        <taxon>Ecdysozoa</taxon>
        <taxon>Arthropoda</taxon>
        <taxon>Chelicerata</taxon>
        <taxon>Arachnida</taxon>
        <taxon>Araneae</taxon>
        <taxon>Araneomorphae</taxon>
        <taxon>Entelegynae</taxon>
        <taxon>Araneoidea</taxon>
        <taxon>Nephilidae</taxon>
        <taxon>Trichonephila</taxon>
    </lineage>
</organism>
<accession>A0A8X6KWD0</accession>
<dbReference type="OrthoDB" id="10261632at2759"/>
<evidence type="ECO:0000256" key="1">
    <source>
        <dbReference type="ARBA" id="ARBA00004150"/>
    </source>
</evidence>
<comment type="subcellular location">
    <subcellularLocation>
        <location evidence="2">Endosome membrane</location>
        <topology evidence="2">Peripheral membrane protein</topology>
    </subcellularLocation>
    <subcellularLocation>
        <location evidence="1">Golgi apparatus</location>
        <location evidence="1">trans-Golgi network membrane</location>
        <topology evidence="1">Peripheral membrane protein</topology>
    </subcellularLocation>
</comment>
<evidence type="ECO:0000259" key="9">
    <source>
        <dbReference type="Pfam" id="PF04100"/>
    </source>
</evidence>
<comment type="similarity">
    <text evidence="3">Belongs to the VPS53 family.</text>
</comment>
<feature type="domain" description="Vps53 N-terminal" evidence="9">
    <location>
        <begin position="59"/>
        <end position="475"/>
    </location>
</feature>
<evidence type="ECO:0000256" key="8">
    <source>
        <dbReference type="SAM" id="Coils"/>
    </source>
</evidence>
<dbReference type="InterPro" id="IPR039766">
    <property type="entry name" value="Vps53"/>
</dbReference>
<dbReference type="PANTHER" id="PTHR12820">
    <property type="entry name" value="VACUOLAR SORTING PROTEIN 53"/>
    <property type="match status" value="1"/>
</dbReference>
<dbReference type="InterPro" id="IPR007234">
    <property type="entry name" value="Vps53_N"/>
</dbReference>
<protein>
    <recommendedName>
        <fullName evidence="4">Vacuolar protein sorting-associated protein 53 homolog</fullName>
    </recommendedName>
</protein>
<evidence type="ECO:0000256" key="4">
    <source>
        <dbReference type="ARBA" id="ARBA00014103"/>
    </source>
</evidence>
<evidence type="ECO:0000259" key="10">
    <source>
        <dbReference type="Pfam" id="PF16854"/>
    </source>
</evidence>
<keyword evidence="5" id="KW-0967">Endosome</keyword>
<dbReference type="GO" id="GO:0042147">
    <property type="term" value="P:retrograde transport, endosome to Golgi"/>
    <property type="evidence" value="ECO:0007669"/>
    <property type="project" value="InterPro"/>
</dbReference>
<dbReference type="AlphaFoldDB" id="A0A8X6KWD0"/>
<dbReference type="PANTHER" id="PTHR12820:SF0">
    <property type="entry name" value="VACUOLAR PROTEIN SORTING-ASSOCIATED PROTEIN 53 HOMOLOG"/>
    <property type="match status" value="1"/>
</dbReference>
<dbReference type="EMBL" id="BMAO01003412">
    <property type="protein sequence ID" value="GFQ87589.1"/>
    <property type="molecule type" value="Genomic_DNA"/>
</dbReference>
<dbReference type="Gene3D" id="1.10.357.110">
    <property type="entry name" value="Vacuolar protein sorting-associated protein 53, C-terminus"/>
    <property type="match status" value="1"/>
</dbReference>
<dbReference type="GO" id="GO:0000938">
    <property type="term" value="C:GARP complex"/>
    <property type="evidence" value="ECO:0007669"/>
    <property type="project" value="InterPro"/>
</dbReference>
<dbReference type="InterPro" id="IPR031745">
    <property type="entry name" value="Vps53_C"/>
</dbReference>
<proteinExistence type="inferred from homology"/>
<keyword evidence="6" id="KW-0333">Golgi apparatus</keyword>
<evidence type="ECO:0000256" key="2">
    <source>
        <dbReference type="ARBA" id="ARBA00004481"/>
    </source>
</evidence>
<feature type="coiled-coil region" evidence="8">
    <location>
        <begin position="116"/>
        <end position="150"/>
    </location>
</feature>
<dbReference type="Proteomes" id="UP000887116">
    <property type="component" value="Unassembled WGS sequence"/>
</dbReference>
<feature type="domain" description="Vps53 C-terminal" evidence="10">
    <location>
        <begin position="715"/>
        <end position="799"/>
    </location>
</feature>
<sequence length="857" mass="97734">MVFNSQLLKLKEYLFCWNFNMEDDDGIEEENINSHIEFPAEVQNAIEQVLPSTDPLDHPDFNAVDYINMLFPTEQSLSNIDDVTGRMKMKIRQLDDEIRTVVRGQTSVGQDGRQALEEAQKAIKQLFARIKDIKDKAEKSEHMVKEITRDIKQLDHAKRHLTASILTLNQLHMLVDGVEKLQILVKKRQYGEIANLLQGVTNVLDHFQKYMGIPQIARLADKSQSIKAELTEQITNDFHNAFAGPNSKNFTANQQLAEACLVVSILEPKVKRELLKWFVSIQLSEYSHLFQETQDIAWLDKIEKRYAWLKKNLVAFEEKFGHMFPPDWEMSEHIAVEFCHITRKELGKIMLSRKSEINVQLLLFAIQKTTNFESLLGQRFSGITLDSTLVHQFVKKEGPNPFEEPDDNNPFKDDLKKENEALTTESGSNETASVAKVKNPFQGIISRCFEPHLNIYVEYQDRNLAQLMDGFVEDMQKAELPKAEIARANVLPSCADLFVFYKKCLVQCSQLSIGHPLLSLTTVFQKYLREYANRVLQNSLPKVGNTAPSSNLIQSFLKEGEVTRFSSSEQVHICSILTTADYCLETTLQLEGKLKEKVDPTLSNQINLMAEQDVFHNVISNCIQLLVQNLELSCEPALTAMTKIQWAAFEAVGDQSSYVTAITTHLRQTLPLLRDNLSTSRKYFTKFCMNFANSFIPKLICHLFKCKPVSPIGAEQLLLDTHMLKTILLDLPSLGSVSMRKPPPMYTKIVVKGMTKAEMILKVVMAPHENAESFVDNYIKLLPESDITEFQKVLDMKGLKKNELSVMTDIFRSRQPAIPTAGGYHQEQDISITPMSPSTPEHESSRIRRLEKLIKRL</sequence>
<keyword evidence="7" id="KW-0472">Membrane</keyword>
<evidence type="ECO:0000313" key="11">
    <source>
        <dbReference type="EMBL" id="GFQ87589.1"/>
    </source>
</evidence>
<dbReference type="InterPro" id="IPR038260">
    <property type="entry name" value="Vps53_C_sf"/>
</dbReference>
<evidence type="ECO:0000256" key="3">
    <source>
        <dbReference type="ARBA" id="ARBA00008628"/>
    </source>
</evidence>
<dbReference type="GO" id="GO:0010008">
    <property type="term" value="C:endosome membrane"/>
    <property type="evidence" value="ECO:0007669"/>
    <property type="project" value="UniProtKB-SubCell"/>
</dbReference>
<evidence type="ECO:0000313" key="12">
    <source>
        <dbReference type="Proteomes" id="UP000887116"/>
    </source>
</evidence>
<dbReference type="Pfam" id="PF04100">
    <property type="entry name" value="Vps53_N"/>
    <property type="match status" value="1"/>
</dbReference>
<dbReference type="Pfam" id="PF16854">
    <property type="entry name" value="VPS53_C"/>
    <property type="match status" value="1"/>
</dbReference>
<evidence type="ECO:0000256" key="7">
    <source>
        <dbReference type="ARBA" id="ARBA00023136"/>
    </source>
</evidence>
<comment type="caution">
    <text evidence="11">The sequence shown here is derived from an EMBL/GenBank/DDBJ whole genome shotgun (WGS) entry which is preliminary data.</text>
</comment>
<keyword evidence="12" id="KW-1185">Reference proteome</keyword>
<evidence type="ECO:0000256" key="5">
    <source>
        <dbReference type="ARBA" id="ARBA00022753"/>
    </source>
</evidence>
<reference evidence="11" key="1">
    <citation type="submission" date="2020-07" db="EMBL/GenBank/DDBJ databases">
        <title>Multicomponent nature underlies the extraordinary mechanical properties of spider dragline silk.</title>
        <authorList>
            <person name="Kono N."/>
            <person name="Nakamura H."/>
            <person name="Mori M."/>
            <person name="Yoshida Y."/>
            <person name="Ohtoshi R."/>
            <person name="Malay A.D."/>
            <person name="Moran D.A.P."/>
            <person name="Tomita M."/>
            <person name="Numata K."/>
            <person name="Arakawa K."/>
        </authorList>
    </citation>
    <scope>NUCLEOTIDE SEQUENCE</scope>
</reference>
<keyword evidence="8" id="KW-0175">Coiled coil</keyword>
<gene>
    <name evidence="11" type="primary">Vps53</name>
    <name evidence="11" type="ORF">TNCT_724271</name>
</gene>
<dbReference type="GO" id="GO:0005829">
    <property type="term" value="C:cytosol"/>
    <property type="evidence" value="ECO:0007669"/>
    <property type="project" value="GOC"/>
</dbReference>